<evidence type="ECO:0000313" key="3">
    <source>
        <dbReference type="Proteomes" id="UP001275084"/>
    </source>
</evidence>
<organism evidence="2 3">
    <name type="scientific">Lasiosphaeria hispida</name>
    <dbReference type="NCBI Taxonomy" id="260671"/>
    <lineage>
        <taxon>Eukaryota</taxon>
        <taxon>Fungi</taxon>
        <taxon>Dikarya</taxon>
        <taxon>Ascomycota</taxon>
        <taxon>Pezizomycotina</taxon>
        <taxon>Sordariomycetes</taxon>
        <taxon>Sordariomycetidae</taxon>
        <taxon>Sordariales</taxon>
        <taxon>Lasiosphaeriaceae</taxon>
        <taxon>Lasiosphaeria</taxon>
    </lineage>
</organism>
<proteinExistence type="predicted"/>
<gene>
    <name evidence="2" type="ORF">B0T25DRAFT_286192</name>
</gene>
<dbReference type="PANTHER" id="PTHR42070">
    <property type="entry name" value="FILAMENT ASSOCIATED PROTEIN, PUTATIVE (AFU_ORTHOLOGUE AFUA_8G06630)-RELATED"/>
    <property type="match status" value="1"/>
</dbReference>
<evidence type="ECO:0000313" key="2">
    <source>
        <dbReference type="EMBL" id="KAK3346718.1"/>
    </source>
</evidence>
<sequence>MPRKTKTPQSVAQNRDAQRRSRARQRELVDELQLRLREHEQRGVEATLAMQRAARKVMRENQRLRALLQRLGVESAVVEAWVAGEGDETVGEGDGLAEEVGDGLGGGGGGEGEGLETATREDRARISYICNRVADPDCCLPPEPGPGQECGAGLQILAAAGVETAKVPVSTLETSCDEAVGILARLHQGRRHVDSTQTRAALGCDGERDCLVRNTRLFQVMDEIS</sequence>
<reference evidence="2" key="1">
    <citation type="journal article" date="2023" name="Mol. Phylogenet. Evol.">
        <title>Genome-scale phylogeny and comparative genomics of the fungal order Sordariales.</title>
        <authorList>
            <person name="Hensen N."/>
            <person name="Bonometti L."/>
            <person name="Westerberg I."/>
            <person name="Brannstrom I.O."/>
            <person name="Guillou S."/>
            <person name="Cros-Aarteil S."/>
            <person name="Calhoun S."/>
            <person name="Haridas S."/>
            <person name="Kuo A."/>
            <person name="Mondo S."/>
            <person name="Pangilinan J."/>
            <person name="Riley R."/>
            <person name="LaButti K."/>
            <person name="Andreopoulos B."/>
            <person name="Lipzen A."/>
            <person name="Chen C."/>
            <person name="Yan M."/>
            <person name="Daum C."/>
            <person name="Ng V."/>
            <person name="Clum A."/>
            <person name="Steindorff A."/>
            <person name="Ohm R.A."/>
            <person name="Martin F."/>
            <person name="Silar P."/>
            <person name="Natvig D.O."/>
            <person name="Lalanne C."/>
            <person name="Gautier V."/>
            <person name="Ament-Velasquez S.L."/>
            <person name="Kruys A."/>
            <person name="Hutchinson M.I."/>
            <person name="Powell A.J."/>
            <person name="Barry K."/>
            <person name="Miller A.N."/>
            <person name="Grigoriev I.V."/>
            <person name="Debuchy R."/>
            <person name="Gladieux P."/>
            <person name="Hiltunen Thoren M."/>
            <person name="Johannesson H."/>
        </authorList>
    </citation>
    <scope>NUCLEOTIDE SEQUENCE</scope>
    <source>
        <strain evidence="2">CBS 955.72</strain>
    </source>
</reference>
<name>A0AAJ0HBU5_9PEZI</name>
<reference evidence="2" key="2">
    <citation type="submission" date="2023-06" db="EMBL/GenBank/DDBJ databases">
        <authorList>
            <consortium name="Lawrence Berkeley National Laboratory"/>
            <person name="Haridas S."/>
            <person name="Hensen N."/>
            <person name="Bonometti L."/>
            <person name="Westerberg I."/>
            <person name="Brannstrom I.O."/>
            <person name="Guillou S."/>
            <person name="Cros-Aarteil S."/>
            <person name="Calhoun S."/>
            <person name="Kuo A."/>
            <person name="Mondo S."/>
            <person name="Pangilinan J."/>
            <person name="Riley R."/>
            <person name="Labutti K."/>
            <person name="Andreopoulos B."/>
            <person name="Lipzen A."/>
            <person name="Chen C."/>
            <person name="Yanf M."/>
            <person name="Daum C."/>
            <person name="Ng V."/>
            <person name="Clum A."/>
            <person name="Steindorff A."/>
            <person name="Ohm R."/>
            <person name="Martin F."/>
            <person name="Silar P."/>
            <person name="Natvig D."/>
            <person name="Lalanne C."/>
            <person name="Gautier V."/>
            <person name="Ament-Velasquez S.L."/>
            <person name="Kruys A."/>
            <person name="Hutchinson M.I."/>
            <person name="Powell A.J."/>
            <person name="Barry K."/>
            <person name="Miller A.N."/>
            <person name="Grigoriev I.V."/>
            <person name="Debuchy R."/>
            <person name="Gladieux P."/>
            <person name="Thoren M.H."/>
            <person name="Johannesson H."/>
        </authorList>
    </citation>
    <scope>NUCLEOTIDE SEQUENCE</scope>
    <source>
        <strain evidence="2">CBS 955.72</strain>
    </source>
</reference>
<dbReference type="PANTHER" id="PTHR42070:SF1">
    <property type="entry name" value="FILAMENT ASSOCIATED PROTEIN, PUTATIVE (AFU_ORTHOLOGUE AFUA_8G06630)-RELATED"/>
    <property type="match status" value="1"/>
</dbReference>
<feature type="compositionally biased region" description="Basic and acidic residues" evidence="1">
    <location>
        <begin position="16"/>
        <end position="25"/>
    </location>
</feature>
<feature type="region of interest" description="Disordered" evidence="1">
    <location>
        <begin position="1"/>
        <end position="25"/>
    </location>
</feature>
<protein>
    <recommendedName>
        <fullName evidence="4">BZIP domain-containing protein</fullName>
    </recommendedName>
</protein>
<accession>A0AAJ0HBU5</accession>
<dbReference type="AlphaFoldDB" id="A0AAJ0HBU5"/>
<evidence type="ECO:0008006" key="4">
    <source>
        <dbReference type="Google" id="ProtNLM"/>
    </source>
</evidence>
<comment type="caution">
    <text evidence="2">The sequence shown here is derived from an EMBL/GenBank/DDBJ whole genome shotgun (WGS) entry which is preliminary data.</text>
</comment>
<dbReference type="Proteomes" id="UP001275084">
    <property type="component" value="Unassembled WGS sequence"/>
</dbReference>
<evidence type="ECO:0000256" key="1">
    <source>
        <dbReference type="SAM" id="MobiDB-lite"/>
    </source>
</evidence>
<keyword evidence="3" id="KW-1185">Reference proteome</keyword>
<dbReference type="EMBL" id="JAUIQD010000006">
    <property type="protein sequence ID" value="KAK3346718.1"/>
    <property type="molecule type" value="Genomic_DNA"/>
</dbReference>